<proteinExistence type="predicted"/>
<evidence type="ECO:0000256" key="1">
    <source>
        <dbReference type="SAM" id="Phobius"/>
    </source>
</evidence>
<name>A0A3M6YD43_HORWE</name>
<feature type="transmembrane region" description="Helical" evidence="1">
    <location>
        <begin position="133"/>
        <end position="152"/>
    </location>
</feature>
<keyword evidence="1" id="KW-1133">Transmembrane helix</keyword>
<feature type="transmembrane region" description="Helical" evidence="1">
    <location>
        <begin position="61"/>
        <end position="81"/>
    </location>
</feature>
<evidence type="ECO:0000313" key="3">
    <source>
        <dbReference type="Proteomes" id="UP000276864"/>
    </source>
</evidence>
<keyword evidence="1" id="KW-0812">Transmembrane</keyword>
<dbReference type="EMBL" id="QWIM01003432">
    <property type="protein sequence ID" value="RMY00853.1"/>
    <property type="molecule type" value="Genomic_DNA"/>
</dbReference>
<dbReference type="Proteomes" id="UP000276864">
    <property type="component" value="Unassembled WGS sequence"/>
</dbReference>
<dbReference type="AlphaFoldDB" id="A0A3M6YD43"/>
<keyword evidence="1" id="KW-0472">Membrane</keyword>
<organism evidence="2 3">
    <name type="scientific">Hortaea werneckii</name>
    <name type="common">Black yeast</name>
    <name type="synonym">Cladosporium werneckii</name>
    <dbReference type="NCBI Taxonomy" id="91943"/>
    <lineage>
        <taxon>Eukaryota</taxon>
        <taxon>Fungi</taxon>
        <taxon>Dikarya</taxon>
        <taxon>Ascomycota</taxon>
        <taxon>Pezizomycotina</taxon>
        <taxon>Dothideomycetes</taxon>
        <taxon>Dothideomycetidae</taxon>
        <taxon>Mycosphaerellales</taxon>
        <taxon>Teratosphaeriaceae</taxon>
        <taxon>Hortaea</taxon>
    </lineage>
</organism>
<evidence type="ECO:0000313" key="2">
    <source>
        <dbReference type="EMBL" id="RMY00853.1"/>
    </source>
</evidence>
<reference evidence="2 3" key="1">
    <citation type="journal article" date="2018" name="BMC Genomics">
        <title>Genomic evidence for intraspecific hybridization in a clonal and extremely halotolerant yeast.</title>
        <authorList>
            <person name="Gostincar C."/>
            <person name="Stajich J.E."/>
            <person name="Zupancic J."/>
            <person name="Zalar P."/>
            <person name="Gunde-Cimerman N."/>
        </authorList>
    </citation>
    <scope>NUCLEOTIDE SEQUENCE [LARGE SCALE GENOMIC DNA]</scope>
    <source>
        <strain evidence="2 3">EXF-6651</strain>
    </source>
</reference>
<feature type="transmembrane region" description="Helical" evidence="1">
    <location>
        <begin position="12"/>
        <end position="29"/>
    </location>
</feature>
<protein>
    <submittedName>
        <fullName evidence="2">Uncharacterized protein</fullName>
    </submittedName>
</protein>
<feature type="transmembrane region" description="Helical" evidence="1">
    <location>
        <begin position="102"/>
        <end position="121"/>
    </location>
</feature>
<sequence length="167" mass="17895">MDFNGTRLFRYALLGEAAGNIASAIPMILNPDSVLRLLVRGPTMINPATRSFTQWFATRTAYLLSFGGMTLALTVPILLSYPNPHPKQGSSSEVMARRRTTYFTLGAGELALGTIMAAQYLLGDSGLTDDALLGGMGIMGSIAAMRGFLLYVRPSWMAAQGNAEKAL</sequence>
<comment type="caution">
    <text evidence="2">The sequence shown here is derived from an EMBL/GenBank/DDBJ whole genome shotgun (WGS) entry which is preliminary data.</text>
</comment>
<gene>
    <name evidence="2" type="ORF">D0866_15873</name>
</gene>
<accession>A0A3M6YD43</accession>